<dbReference type="OrthoDB" id="276604at2"/>
<reference evidence="7" key="1">
    <citation type="submission" date="2017-04" db="EMBL/GenBank/DDBJ databases">
        <authorList>
            <person name="Varghese N."/>
            <person name="Submissions S."/>
        </authorList>
    </citation>
    <scope>NUCLEOTIDE SEQUENCE [LARGE SCALE GENOMIC DNA]</scope>
    <source>
        <strain evidence="7">Ballard 720</strain>
    </source>
</reference>
<dbReference type="InterPro" id="IPR029044">
    <property type="entry name" value="Nucleotide-diphossugar_trans"/>
</dbReference>
<dbReference type="RefSeq" id="WP_085225369.1">
    <property type="nucleotide sequence ID" value="NZ_BSQD01000002.1"/>
</dbReference>
<sequence length="241" mass="28058">MTSFSENPRAPARVALSLVMPAYQEEENLRVLLPRVLEELDRQGEPYEVLVVDTMTPMDGTPQFCDALNIRYVARRGGNSYGDAVRTGIAEAQGDYVIFMDSDGSHSPEWIPKLYAQREGNDVVIASRYVENGFTENSWTLVFMSRVLNVIYSLVLGIRCRDVSNSYRLYRSEQLKRLKLKCDNFDVVEEILFKLVRHDPRLRIKEIPFTFKQRLFGRTKRKLFVFMLTYAFTLIKLRFFV</sequence>
<proteinExistence type="inferred from homology"/>
<dbReference type="STRING" id="28094.SAMN06295900_102498"/>
<dbReference type="InterPro" id="IPR001173">
    <property type="entry name" value="Glyco_trans_2-like"/>
</dbReference>
<dbReference type="GO" id="GO:0016020">
    <property type="term" value="C:membrane"/>
    <property type="evidence" value="ECO:0007669"/>
    <property type="project" value="GOC"/>
</dbReference>
<feature type="transmembrane region" description="Helical" evidence="4">
    <location>
        <begin position="223"/>
        <end position="240"/>
    </location>
</feature>
<dbReference type="AlphaFoldDB" id="A0A1X7D7E0"/>
<evidence type="ECO:0000256" key="4">
    <source>
        <dbReference type="SAM" id="Phobius"/>
    </source>
</evidence>
<evidence type="ECO:0000256" key="3">
    <source>
        <dbReference type="ARBA" id="ARBA00022679"/>
    </source>
</evidence>
<name>A0A1X7D7E0_TRICW</name>
<dbReference type="SUPFAM" id="SSF53448">
    <property type="entry name" value="Nucleotide-diphospho-sugar transferases"/>
    <property type="match status" value="1"/>
</dbReference>
<dbReference type="GeneID" id="95552184"/>
<organism evidence="6 7">
    <name type="scientific">Trinickia caryophylli</name>
    <name type="common">Paraburkholderia caryophylli</name>
    <dbReference type="NCBI Taxonomy" id="28094"/>
    <lineage>
        <taxon>Bacteria</taxon>
        <taxon>Pseudomonadati</taxon>
        <taxon>Pseudomonadota</taxon>
        <taxon>Betaproteobacteria</taxon>
        <taxon>Burkholderiales</taxon>
        <taxon>Burkholderiaceae</taxon>
        <taxon>Trinickia</taxon>
    </lineage>
</organism>
<protein>
    <submittedName>
        <fullName evidence="6">Dolichol-phosphate mannosyltransferase</fullName>
    </submittedName>
</protein>
<dbReference type="Proteomes" id="UP000192911">
    <property type="component" value="Unassembled WGS sequence"/>
</dbReference>
<feature type="domain" description="Glycosyltransferase 2-like" evidence="5">
    <location>
        <begin position="17"/>
        <end position="177"/>
    </location>
</feature>
<dbReference type="EMBL" id="FXAH01000002">
    <property type="protein sequence ID" value="SMF10313.1"/>
    <property type="molecule type" value="Genomic_DNA"/>
</dbReference>
<evidence type="ECO:0000256" key="2">
    <source>
        <dbReference type="ARBA" id="ARBA00022676"/>
    </source>
</evidence>
<keyword evidence="7" id="KW-1185">Reference proteome</keyword>
<keyword evidence="4" id="KW-0812">Transmembrane</keyword>
<accession>A0A1X7D7E0</accession>
<dbReference type="Pfam" id="PF00535">
    <property type="entry name" value="Glycos_transf_2"/>
    <property type="match status" value="1"/>
</dbReference>
<keyword evidence="4" id="KW-1133">Transmembrane helix</keyword>
<evidence type="ECO:0000259" key="5">
    <source>
        <dbReference type="Pfam" id="PF00535"/>
    </source>
</evidence>
<dbReference type="Gene3D" id="3.90.550.10">
    <property type="entry name" value="Spore Coat Polysaccharide Biosynthesis Protein SpsA, Chain A"/>
    <property type="match status" value="1"/>
</dbReference>
<keyword evidence="2 6" id="KW-0328">Glycosyltransferase</keyword>
<dbReference type="GO" id="GO:0009247">
    <property type="term" value="P:glycolipid biosynthetic process"/>
    <property type="evidence" value="ECO:0007669"/>
    <property type="project" value="TreeGrafter"/>
</dbReference>
<comment type="similarity">
    <text evidence="1">Belongs to the glycosyltransferase 2 family.</text>
</comment>
<dbReference type="PANTHER" id="PTHR43398:SF1">
    <property type="entry name" value="DOLICHOL-PHOSPHATE MANNOSYLTRANSFERASE SUBUNIT 1"/>
    <property type="match status" value="1"/>
</dbReference>
<dbReference type="GO" id="GO:0004582">
    <property type="term" value="F:dolichyl-phosphate beta-D-mannosyltransferase activity"/>
    <property type="evidence" value="ECO:0007669"/>
    <property type="project" value="InterPro"/>
</dbReference>
<keyword evidence="4" id="KW-0472">Membrane</keyword>
<gene>
    <name evidence="6" type="ORF">SAMN06295900_102498</name>
</gene>
<dbReference type="InterPro" id="IPR039528">
    <property type="entry name" value="DPM1-like"/>
</dbReference>
<evidence type="ECO:0000313" key="7">
    <source>
        <dbReference type="Proteomes" id="UP000192911"/>
    </source>
</evidence>
<evidence type="ECO:0000313" key="6">
    <source>
        <dbReference type="EMBL" id="SMF10313.1"/>
    </source>
</evidence>
<keyword evidence="3 6" id="KW-0808">Transferase</keyword>
<evidence type="ECO:0000256" key="1">
    <source>
        <dbReference type="ARBA" id="ARBA00006739"/>
    </source>
</evidence>
<dbReference type="PANTHER" id="PTHR43398">
    <property type="entry name" value="DOLICHOL-PHOSPHATE MANNOSYLTRANSFERASE SUBUNIT 1"/>
    <property type="match status" value="1"/>
</dbReference>